<evidence type="ECO:0008006" key="3">
    <source>
        <dbReference type="Google" id="ProtNLM"/>
    </source>
</evidence>
<dbReference type="SUPFAM" id="SSF51695">
    <property type="entry name" value="PLC-like phosphodiesterases"/>
    <property type="match status" value="1"/>
</dbReference>
<dbReference type="Proteomes" id="UP001203852">
    <property type="component" value="Unassembled WGS sequence"/>
</dbReference>
<protein>
    <recommendedName>
        <fullName evidence="3">Phospholipase D</fullName>
    </recommendedName>
</protein>
<evidence type="ECO:0000313" key="2">
    <source>
        <dbReference type="Proteomes" id="UP001203852"/>
    </source>
</evidence>
<comment type="caution">
    <text evidence="1">The sequence shown here is derived from an EMBL/GenBank/DDBJ whole genome shotgun (WGS) entry which is preliminary data.</text>
</comment>
<accession>A0AAN6E0H5</accession>
<dbReference type="Gene3D" id="3.20.20.190">
    <property type="entry name" value="Phosphatidylinositol (PI) phosphodiesterase"/>
    <property type="match status" value="1"/>
</dbReference>
<name>A0AAN6E0H5_9EURO</name>
<dbReference type="GO" id="GO:0006629">
    <property type="term" value="P:lipid metabolic process"/>
    <property type="evidence" value="ECO:0007669"/>
    <property type="project" value="InterPro"/>
</dbReference>
<dbReference type="AlphaFoldDB" id="A0AAN6E0H5"/>
<evidence type="ECO:0000313" key="1">
    <source>
        <dbReference type="EMBL" id="KAI1614792.1"/>
    </source>
</evidence>
<dbReference type="GO" id="GO:0008081">
    <property type="term" value="F:phosphoric diester hydrolase activity"/>
    <property type="evidence" value="ECO:0007669"/>
    <property type="project" value="InterPro"/>
</dbReference>
<dbReference type="InterPro" id="IPR017946">
    <property type="entry name" value="PLC-like_Pdiesterase_TIM-brl"/>
</dbReference>
<proteinExistence type="predicted"/>
<organism evidence="1 2">
    <name type="scientific">Exophiala viscosa</name>
    <dbReference type="NCBI Taxonomy" id="2486360"/>
    <lineage>
        <taxon>Eukaryota</taxon>
        <taxon>Fungi</taxon>
        <taxon>Dikarya</taxon>
        <taxon>Ascomycota</taxon>
        <taxon>Pezizomycotina</taxon>
        <taxon>Eurotiomycetes</taxon>
        <taxon>Chaetothyriomycetidae</taxon>
        <taxon>Chaetothyriales</taxon>
        <taxon>Herpotrichiellaceae</taxon>
        <taxon>Exophiala</taxon>
    </lineage>
</organism>
<gene>
    <name evidence="1" type="ORF">EDD36DRAFT_164499</name>
</gene>
<reference evidence="1" key="1">
    <citation type="journal article" date="2022" name="bioRxiv">
        <title>Deciphering the potential niche of two novel black yeast fungi from a biological soil crust based on their genomes, phenotypes, and melanin regulation.</title>
        <authorList>
            <consortium name="DOE Joint Genome Institute"/>
            <person name="Carr E.C."/>
            <person name="Barton Q."/>
            <person name="Grambo S."/>
            <person name="Sullivan M."/>
            <person name="Renfro C.M."/>
            <person name="Kuo A."/>
            <person name="Pangilinan J."/>
            <person name="Lipzen A."/>
            <person name="Keymanesh K."/>
            <person name="Savage E."/>
            <person name="Barry K."/>
            <person name="Grigoriev I.V."/>
            <person name="Riekhof W.R."/>
            <person name="Harris S.S."/>
        </authorList>
    </citation>
    <scope>NUCLEOTIDE SEQUENCE</scope>
    <source>
        <strain evidence="1">JF 03-4F</strain>
    </source>
</reference>
<keyword evidence="2" id="KW-1185">Reference proteome</keyword>
<dbReference type="EMBL" id="MU404352">
    <property type="protein sequence ID" value="KAI1614792.1"/>
    <property type="molecule type" value="Genomic_DNA"/>
</dbReference>
<sequence length="342" mass="37611">MVSFAPLIRGLSAASSLLTSPLNDAATLILGTSQQALIQPVLPPTLDLNVVSNLTTDTTSTSDELAVPNPPMPFYLIAHRVSTVQGVQDALSHGANAIEMDLTAYNSGWYVDHDGIWLTRGGSARQMFQAIADARQAGKTITFVWLDIKNPDYCDPNKPMTEPCSIDTLQDLAREILQPYGVRVLYGFYGGSNIGPAFKRVIASLNDYEAIDLESLAATVQQAFSAAGLSQSAKGIMSYGNFILGYQFGNCEEESYYTCTELRQAVESRHFGKVFSWTLEAGQSWYLDKLMGEASVDGLIYGFKAAPYYDHPDTRSAAQDIFSWINDHSDRRYVATQDDHPW</sequence>